<protein>
    <recommendedName>
        <fullName evidence="1">RelA/SpoT domain-containing protein</fullName>
    </recommendedName>
</protein>
<dbReference type="AlphaFoldDB" id="D2YDC6"/>
<dbReference type="CDD" id="cd05399">
    <property type="entry name" value="NT_Rel-Spo_like"/>
    <property type="match status" value="1"/>
</dbReference>
<dbReference type="EMBL" id="ACYU01000066">
    <property type="protein sequence ID" value="EEW07245.1"/>
    <property type="molecule type" value="Genomic_DNA"/>
</dbReference>
<dbReference type="Gene3D" id="1.10.287.860">
    <property type="entry name" value="Nucleotidyltransferase"/>
    <property type="match status" value="1"/>
</dbReference>
<dbReference type="PANTHER" id="PTHR41773">
    <property type="entry name" value="GTP PYROPHOSPHATASE-RELATED"/>
    <property type="match status" value="1"/>
</dbReference>
<dbReference type="SUPFAM" id="SSF81301">
    <property type="entry name" value="Nucleotidyltransferase"/>
    <property type="match status" value="1"/>
</dbReference>
<dbReference type="Proteomes" id="UP000004827">
    <property type="component" value="Unassembled WGS sequence"/>
</dbReference>
<gene>
    <name evidence="2" type="ORF">VMB_15230</name>
</gene>
<dbReference type="GO" id="GO:0015969">
    <property type="term" value="P:guanosine tetraphosphate metabolic process"/>
    <property type="evidence" value="ECO:0007669"/>
    <property type="project" value="InterPro"/>
</dbReference>
<proteinExistence type="predicted"/>
<comment type="caution">
    <text evidence="2">The sequence shown here is derived from an EMBL/GenBank/DDBJ whole genome shotgun (WGS) entry which is preliminary data.</text>
</comment>
<accession>D2YDC6</accession>
<evidence type="ECO:0000259" key="1">
    <source>
        <dbReference type="SMART" id="SM00954"/>
    </source>
</evidence>
<dbReference type="Gene3D" id="3.30.460.10">
    <property type="entry name" value="Beta Polymerase, domain 2"/>
    <property type="match status" value="1"/>
</dbReference>
<feature type="domain" description="RelA/SpoT" evidence="1">
    <location>
        <begin position="44"/>
        <end position="171"/>
    </location>
</feature>
<reference evidence="2 3" key="1">
    <citation type="journal article" date="2009" name="BMC Evol. Biol.">
        <title>Genomic taxonomy of Vibrios.</title>
        <authorList>
            <person name="Thompson C.C."/>
            <person name="Vicente A.C."/>
            <person name="Souza R.C."/>
            <person name="Vasconcelos A.T."/>
            <person name="Vesth T."/>
            <person name="Alves N.Jr."/>
            <person name="Ussery D.W."/>
            <person name="Iida T."/>
            <person name="Thompson F.L."/>
        </authorList>
    </citation>
    <scope>NUCLEOTIDE SEQUENCE [LARGE SCALE GENOMIC DNA]</scope>
    <source>
        <strain evidence="2 3">VM603</strain>
    </source>
</reference>
<dbReference type="SMART" id="SM00954">
    <property type="entry name" value="RelA_SpoT"/>
    <property type="match status" value="1"/>
</dbReference>
<dbReference type="InterPro" id="IPR007685">
    <property type="entry name" value="RelA_SpoT"/>
</dbReference>
<dbReference type="InterPro" id="IPR043519">
    <property type="entry name" value="NT_sf"/>
</dbReference>
<dbReference type="Pfam" id="PF04607">
    <property type="entry name" value="RelA_SpoT"/>
    <property type="match status" value="1"/>
</dbReference>
<dbReference type="RefSeq" id="WP_001087595.1">
    <property type="nucleotide sequence ID" value="NZ_ACYU01000066.1"/>
</dbReference>
<evidence type="ECO:0000313" key="2">
    <source>
        <dbReference type="EMBL" id="EEW07245.1"/>
    </source>
</evidence>
<organism evidence="2 3">
    <name type="scientific">Vibrio mimicus VM603</name>
    <dbReference type="NCBI Taxonomy" id="671074"/>
    <lineage>
        <taxon>Bacteria</taxon>
        <taxon>Pseudomonadati</taxon>
        <taxon>Pseudomonadota</taxon>
        <taxon>Gammaproteobacteria</taxon>
        <taxon>Vibrionales</taxon>
        <taxon>Vibrionaceae</taxon>
        <taxon>Vibrio</taxon>
    </lineage>
</organism>
<dbReference type="PANTHER" id="PTHR41773:SF1">
    <property type="entry name" value="RELA_SPOT DOMAIN-CONTAINING PROTEIN"/>
    <property type="match status" value="1"/>
</dbReference>
<sequence length="360" mass="41299">MNSNIITEKFESKRATLLSLEQMTNSLLSTLISNQKINVHSITSRTKTLSSLCGKVDRPGKNYAKLEDITDLVGIRVTTYFSDEVDQIAELIFNEFDIDHENSIDKRKSQEPDRFGYMSLHLVASYSDDRTRLQEYSSFKGIKFEIQIRSILQHAWAEIEHDIGYKSTRQVPDQLKRRFSRLSGLLELADEEFLAIKNSLLDYKEGLSEKVNSSPEEVSLDLSSLESFVRTNETVKKLDLEMQKEFGCKIVEPSKYCLNNSLDFLNILGYESLADILSDYQKYQDTFIPFLKAWLAKDMDGSEGNWESIEQGISLLYLTYIKLADINDEELANRVLGSAPFMNVSNLWDNIKNVSELLKI</sequence>
<evidence type="ECO:0000313" key="3">
    <source>
        <dbReference type="Proteomes" id="UP000004827"/>
    </source>
</evidence>
<name>D2YDC6_VIBMI</name>